<dbReference type="SMART" id="SM00358">
    <property type="entry name" value="DSRM"/>
    <property type="match status" value="1"/>
</dbReference>
<accession>A0A420I4V4</accession>
<proteinExistence type="predicted"/>
<reference evidence="4 5" key="1">
    <citation type="journal article" date="2018" name="BMC Genomics">
        <title>Comparative genome analyses reveal sequence features reflecting distinct modes of host-adaptation between dicot and monocot powdery mildew.</title>
        <authorList>
            <person name="Wu Y."/>
            <person name="Ma X."/>
            <person name="Pan Z."/>
            <person name="Kale S.D."/>
            <person name="Song Y."/>
            <person name="King H."/>
            <person name="Zhang Q."/>
            <person name="Presley C."/>
            <person name="Deng X."/>
            <person name="Wei C.I."/>
            <person name="Xiao S."/>
        </authorList>
    </citation>
    <scope>NUCLEOTIDE SEQUENCE [LARGE SCALE GENOMIC DNA]</scope>
    <source>
        <strain evidence="4">UMSG2</strain>
    </source>
</reference>
<dbReference type="Proteomes" id="UP000286134">
    <property type="component" value="Unassembled WGS sequence"/>
</dbReference>
<name>A0A420I4V4_9PEZI</name>
<keyword evidence="5" id="KW-1185">Reference proteome</keyword>
<evidence type="ECO:0000313" key="4">
    <source>
        <dbReference type="EMBL" id="RKF64738.1"/>
    </source>
</evidence>
<comment type="caution">
    <text evidence="4">The sequence shown here is derived from an EMBL/GenBank/DDBJ whole genome shotgun (WGS) entry which is preliminary data.</text>
</comment>
<dbReference type="Pfam" id="PF00035">
    <property type="entry name" value="dsrm"/>
    <property type="match status" value="1"/>
</dbReference>
<evidence type="ECO:0000259" key="3">
    <source>
        <dbReference type="PROSITE" id="PS50137"/>
    </source>
</evidence>
<dbReference type="InterPro" id="IPR014720">
    <property type="entry name" value="dsRBD_dom"/>
</dbReference>
<sequence>MGDSYRLLLQKLCHSRGWAEPHYQTNYSDPEHTCSVMVNGSYYRGSSQNSKEDAEEDAASTAYKVLV</sequence>
<dbReference type="PROSITE" id="PS50137">
    <property type="entry name" value="DS_RBD"/>
    <property type="match status" value="1"/>
</dbReference>
<dbReference type="Gene3D" id="3.30.160.20">
    <property type="match status" value="1"/>
</dbReference>
<dbReference type="SUPFAM" id="SSF54768">
    <property type="entry name" value="dsRNA-binding domain-like"/>
    <property type="match status" value="1"/>
</dbReference>
<dbReference type="AlphaFoldDB" id="A0A420I4V4"/>
<keyword evidence="1" id="KW-0694">RNA-binding</keyword>
<feature type="domain" description="DRBM" evidence="3">
    <location>
        <begin position="1"/>
        <end position="67"/>
    </location>
</feature>
<feature type="region of interest" description="Disordered" evidence="2">
    <location>
        <begin position="45"/>
        <end position="67"/>
    </location>
</feature>
<gene>
    <name evidence="4" type="ORF">OnM2_016031</name>
</gene>
<protein>
    <recommendedName>
        <fullName evidence="3">DRBM domain-containing protein</fullName>
    </recommendedName>
</protein>
<dbReference type="GO" id="GO:0003723">
    <property type="term" value="F:RNA binding"/>
    <property type="evidence" value="ECO:0007669"/>
    <property type="project" value="UniProtKB-UniRule"/>
</dbReference>
<evidence type="ECO:0000256" key="1">
    <source>
        <dbReference type="PROSITE-ProRule" id="PRU00266"/>
    </source>
</evidence>
<organism evidence="4 5">
    <name type="scientific">Erysiphe neolycopersici</name>
    <dbReference type="NCBI Taxonomy" id="212602"/>
    <lineage>
        <taxon>Eukaryota</taxon>
        <taxon>Fungi</taxon>
        <taxon>Dikarya</taxon>
        <taxon>Ascomycota</taxon>
        <taxon>Pezizomycotina</taxon>
        <taxon>Leotiomycetes</taxon>
        <taxon>Erysiphales</taxon>
        <taxon>Erysiphaceae</taxon>
        <taxon>Erysiphe</taxon>
    </lineage>
</organism>
<evidence type="ECO:0000256" key="2">
    <source>
        <dbReference type="SAM" id="MobiDB-lite"/>
    </source>
</evidence>
<evidence type="ECO:0000313" key="5">
    <source>
        <dbReference type="Proteomes" id="UP000286134"/>
    </source>
</evidence>
<dbReference type="EMBL" id="MCFK01001676">
    <property type="protein sequence ID" value="RKF64738.1"/>
    <property type="molecule type" value="Genomic_DNA"/>
</dbReference>